<dbReference type="PANTHER" id="PTHR43194:SF2">
    <property type="entry name" value="PEROXISOMAL MEMBRANE PROTEIN LPX1"/>
    <property type="match status" value="1"/>
</dbReference>
<dbReference type="InterPro" id="IPR029058">
    <property type="entry name" value="AB_hydrolase_fold"/>
</dbReference>
<keyword evidence="2" id="KW-0378">Hydrolase</keyword>
<dbReference type="SUPFAM" id="SSF53474">
    <property type="entry name" value="alpha/beta-Hydrolases"/>
    <property type="match status" value="1"/>
</dbReference>
<comment type="caution">
    <text evidence="2">The sequence shown here is derived from an EMBL/GenBank/DDBJ whole genome shotgun (WGS) entry which is preliminary data.</text>
</comment>
<reference evidence="2 3" key="1">
    <citation type="submission" date="2020-04" db="EMBL/GenBank/DDBJ databases">
        <title>MicrobeNet Type strains.</title>
        <authorList>
            <person name="Nicholson A.C."/>
        </authorList>
    </citation>
    <scope>NUCLEOTIDE SEQUENCE [LARGE SCALE GENOMIC DNA]</scope>
    <source>
        <strain evidence="2 3">DSM 44960</strain>
    </source>
</reference>
<dbReference type="AlphaFoldDB" id="A0A846W1C0"/>
<dbReference type="GO" id="GO:0016787">
    <property type="term" value="F:hydrolase activity"/>
    <property type="evidence" value="ECO:0007669"/>
    <property type="project" value="UniProtKB-KW"/>
</dbReference>
<dbReference type="Gene3D" id="3.40.50.1820">
    <property type="entry name" value="alpha/beta hydrolase"/>
    <property type="match status" value="1"/>
</dbReference>
<keyword evidence="3" id="KW-1185">Reference proteome</keyword>
<accession>A0A846W1C0</accession>
<proteinExistence type="predicted"/>
<gene>
    <name evidence="2" type="ORF">HGA10_06435</name>
</gene>
<organism evidence="2 3">
    <name type="scientific">Nocardia coubleae</name>
    <dbReference type="NCBI Taxonomy" id="356147"/>
    <lineage>
        <taxon>Bacteria</taxon>
        <taxon>Bacillati</taxon>
        <taxon>Actinomycetota</taxon>
        <taxon>Actinomycetes</taxon>
        <taxon>Mycobacteriales</taxon>
        <taxon>Nocardiaceae</taxon>
        <taxon>Nocardia</taxon>
    </lineage>
</organism>
<dbReference type="Pfam" id="PF12697">
    <property type="entry name" value="Abhydrolase_6"/>
    <property type="match status" value="1"/>
</dbReference>
<name>A0A846W1C0_9NOCA</name>
<evidence type="ECO:0000313" key="3">
    <source>
        <dbReference type="Proteomes" id="UP000572007"/>
    </source>
</evidence>
<dbReference type="PRINTS" id="PR00111">
    <property type="entry name" value="ABHYDROLASE"/>
</dbReference>
<dbReference type="Proteomes" id="UP000572007">
    <property type="component" value="Unassembled WGS sequence"/>
</dbReference>
<dbReference type="InterPro" id="IPR000073">
    <property type="entry name" value="AB_hydrolase_1"/>
</dbReference>
<dbReference type="InterPro" id="IPR050228">
    <property type="entry name" value="Carboxylesterase_BioH"/>
</dbReference>
<protein>
    <submittedName>
        <fullName evidence="2">Alpha/beta hydrolase</fullName>
    </submittedName>
</protein>
<dbReference type="EMBL" id="JAAXOM010000001">
    <property type="protein sequence ID" value="NKX86949.1"/>
    <property type="molecule type" value="Genomic_DNA"/>
</dbReference>
<evidence type="ECO:0000313" key="2">
    <source>
        <dbReference type="EMBL" id="NKX86949.1"/>
    </source>
</evidence>
<sequence>MSASSPTKPREDTTIHGLHVVIDGNPTAPPLLLVHGSGATGSMWAPVVPSLAAKYRVITIDLPGCGRSESASTYAVAQQADRVAKVLDELGVRNLRVVGHSSGGYVATALVESRPDLVGDLVLVSTGPNLAALLPEPAIIRALTSPPFGPLVWALRTDSMIRRGLAATAATTITVPDGAVADLRAMSYRTFRAIIAANIDYLAARTVPQRLIDAGKPLLVIFGDSDPRWDPASAHHYEAVPGAQLEYLRGVGHLAMLEDPDALARSILASAEADRAI</sequence>
<dbReference type="RefSeq" id="WP_067639517.1">
    <property type="nucleotide sequence ID" value="NZ_JAAXOM010000001.1"/>
</dbReference>
<dbReference type="PANTHER" id="PTHR43194">
    <property type="entry name" value="HYDROLASE ALPHA/BETA FOLD FAMILY"/>
    <property type="match status" value="1"/>
</dbReference>
<feature type="domain" description="AB hydrolase-1" evidence="1">
    <location>
        <begin position="31"/>
        <end position="265"/>
    </location>
</feature>
<evidence type="ECO:0000259" key="1">
    <source>
        <dbReference type="Pfam" id="PF12697"/>
    </source>
</evidence>